<dbReference type="GO" id="GO:0005829">
    <property type="term" value="C:cytosol"/>
    <property type="evidence" value="ECO:0000318"/>
    <property type="project" value="GO_Central"/>
</dbReference>
<keyword evidence="4" id="KW-0812">Transmembrane</keyword>
<evidence type="ECO:0000256" key="1">
    <source>
        <dbReference type="ARBA" id="ARBA00004606"/>
    </source>
</evidence>
<dbReference type="PROSITE" id="PS00061">
    <property type="entry name" value="ADH_SHORT"/>
    <property type="match status" value="1"/>
</dbReference>
<dbReference type="AlphaFoldDB" id="A0A804JFY1"/>
<organism evidence="6 7">
    <name type="scientific">Musa acuminata subsp. malaccensis</name>
    <name type="common">Wild banana</name>
    <name type="synonym">Musa malaccensis</name>
    <dbReference type="NCBI Taxonomy" id="214687"/>
    <lineage>
        <taxon>Eukaryota</taxon>
        <taxon>Viridiplantae</taxon>
        <taxon>Streptophyta</taxon>
        <taxon>Embryophyta</taxon>
        <taxon>Tracheophyta</taxon>
        <taxon>Spermatophyta</taxon>
        <taxon>Magnoliopsida</taxon>
        <taxon>Liliopsida</taxon>
        <taxon>Zingiberales</taxon>
        <taxon>Musaceae</taxon>
        <taxon>Musa</taxon>
    </lineage>
</organism>
<gene>
    <name evidence="5" type="ORF">GSMUA_159700.1</name>
</gene>
<dbReference type="Gramene" id="Ma06_t13710.1">
    <property type="protein sequence ID" value="Ma06_p13710.1"/>
    <property type="gene ID" value="Ma06_g13710"/>
</dbReference>
<reference evidence="6" key="2">
    <citation type="submission" date="2021-05" db="UniProtKB">
        <authorList>
            <consortium name="EnsemblPlants"/>
        </authorList>
    </citation>
    <scope>IDENTIFICATION</scope>
    <source>
        <strain evidence="6">subsp. malaccensis</strain>
    </source>
</reference>
<evidence type="ECO:0000313" key="7">
    <source>
        <dbReference type="Proteomes" id="UP000012960"/>
    </source>
</evidence>
<dbReference type="PRINTS" id="PR00081">
    <property type="entry name" value="GDHRDH"/>
</dbReference>
<comment type="similarity">
    <text evidence="2">Belongs to the short-chain dehydrogenases/reductases (SDR) family.</text>
</comment>
<accession>A0A804JFY1</accession>
<keyword evidence="7" id="KW-1185">Reference proteome</keyword>
<keyword evidence="4" id="KW-1133">Transmembrane helix</keyword>
<evidence type="ECO:0000313" key="6">
    <source>
        <dbReference type="EnsemblPlants" id="Ma06_p13710.1"/>
    </source>
</evidence>
<keyword evidence="4" id="KW-0472">Membrane</keyword>
<dbReference type="Pfam" id="PF00106">
    <property type="entry name" value="adh_short"/>
    <property type="match status" value="1"/>
</dbReference>
<dbReference type="OMA" id="TEPPWFR"/>
<comment type="subcellular location">
    <subcellularLocation>
        <location evidence="1">Membrane</location>
        <topology evidence="1">Single-pass type II membrane protein</topology>
    </subcellularLocation>
</comment>
<evidence type="ECO:0000313" key="5">
    <source>
        <dbReference type="EMBL" id="CAG1846175.1"/>
    </source>
</evidence>
<dbReference type="InterPro" id="IPR002347">
    <property type="entry name" value="SDR_fam"/>
</dbReference>
<dbReference type="Proteomes" id="UP000012960">
    <property type="component" value="Unplaced"/>
</dbReference>
<sequence>MELLNGSLSVVMHVFVAAFLLVYLPISLVWRLLRWALVRPFLKEDMTGKVVLITGASSGIGEQLAYEYAKRGASMALAARRERALETVSAKARELGAPDVLVIAADISNPSEANRVVQATIGRFGQLNHLVCNAGLWCSCFFEEITSITAFTQLMDVNFWGSVYPTYYALPFLKNTRGKIVVNASMAGRVPTPRMSLYNASKAAMIRFYETLRSELGSDVRITIVNLGYVASELTKGKAVQKNGEVAINQEARDILVGPLPIGSTKKCAQLIVGGACRGDEYISWPSWYKPFHVVMSLAPEIVIWFSRCFYLGNPGNASSEPLSKRMLNVKGLKRFLYPASVLSPGSVVDEIHA</sequence>
<dbReference type="PANTHER" id="PTHR43391:SF89">
    <property type="entry name" value="11-BETA-HYDROXYSTEROID DEHYDROGENASE 1A-RELATED"/>
    <property type="match status" value="1"/>
</dbReference>
<dbReference type="EnsemblPlants" id="Ma06_t13710.1">
    <property type="protein sequence ID" value="Ma06_p13710.1"/>
    <property type="gene ID" value="Ma06_g13710"/>
</dbReference>
<name>A0A804JFY1_MUSAM</name>
<evidence type="ECO:0000256" key="3">
    <source>
        <dbReference type="ARBA" id="ARBA00023002"/>
    </source>
</evidence>
<dbReference type="SUPFAM" id="SSF51735">
    <property type="entry name" value="NAD(P)-binding Rossmann-fold domains"/>
    <property type="match status" value="1"/>
</dbReference>
<dbReference type="GO" id="GO:0016491">
    <property type="term" value="F:oxidoreductase activity"/>
    <property type="evidence" value="ECO:0000318"/>
    <property type="project" value="GO_Central"/>
</dbReference>
<evidence type="ECO:0000256" key="4">
    <source>
        <dbReference type="SAM" id="Phobius"/>
    </source>
</evidence>
<dbReference type="GO" id="GO:0016020">
    <property type="term" value="C:membrane"/>
    <property type="evidence" value="ECO:0007669"/>
    <property type="project" value="UniProtKB-SubCell"/>
</dbReference>
<dbReference type="PANTHER" id="PTHR43391">
    <property type="entry name" value="RETINOL DEHYDROGENASE-RELATED"/>
    <property type="match status" value="1"/>
</dbReference>
<evidence type="ECO:0000256" key="2">
    <source>
        <dbReference type="ARBA" id="ARBA00006484"/>
    </source>
</evidence>
<dbReference type="FunCoup" id="A0A804JFY1">
    <property type="interactions" value="60"/>
</dbReference>
<proteinExistence type="inferred from homology"/>
<keyword evidence="3" id="KW-0560">Oxidoreductase</keyword>
<dbReference type="InterPro" id="IPR020904">
    <property type="entry name" value="Sc_DH/Rdtase_CS"/>
</dbReference>
<dbReference type="OrthoDB" id="47007at2759"/>
<protein>
    <submittedName>
        <fullName evidence="5">(wild Malaysian banana) hypothetical protein</fullName>
    </submittedName>
</protein>
<dbReference type="EMBL" id="HG996471">
    <property type="protein sequence ID" value="CAG1846175.1"/>
    <property type="molecule type" value="Genomic_DNA"/>
</dbReference>
<reference evidence="5" key="1">
    <citation type="submission" date="2021-03" db="EMBL/GenBank/DDBJ databases">
        <authorList>
            <consortium name="Genoscope - CEA"/>
            <person name="William W."/>
        </authorList>
    </citation>
    <scope>NUCLEOTIDE SEQUENCE</scope>
    <source>
        <strain evidence="5">Doubled-haploid Pahang</strain>
    </source>
</reference>
<feature type="transmembrane region" description="Helical" evidence="4">
    <location>
        <begin position="12"/>
        <end position="33"/>
    </location>
</feature>
<dbReference type="InterPro" id="IPR036291">
    <property type="entry name" value="NAD(P)-bd_dom_sf"/>
</dbReference>
<dbReference type="Gene3D" id="3.40.50.720">
    <property type="entry name" value="NAD(P)-binding Rossmann-like Domain"/>
    <property type="match status" value="1"/>
</dbReference>